<dbReference type="GO" id="GO:0004520">
    <property type="term" value="F:DNA endonuclease activity"/>
    <property type="evidence" value="ECO:0007669"/>
    <property type="project" value="TreeGrafter"/>
</dbReference>
<dbReference type="GO" id="GO:0005739">
    <property type="term" value="C:mitochondrion"/>
    <property type="evidence" value="ECO:0007669"/>
    <property type="project" value="TreeGrafter"/>
</dbReference>
<dbReference type="InterPro" id="IPR039197">
    <property type="entry name" value="Mrs1/Cce1"/>
</dbReference>
<dbReference type="Proteomes" id="UP000230605">
    <property type="component" value="Chromosome 4"/>
</dbReference>
<accession>A0A2G5HJW4</accession>
<gene>
    <name evidence="3" type="ORF">CB0940_04526</name>
    <name evidence="4" type="ORF">RHO25_006406</name>
</gene>
<name>A0A2G5HJW4_CERBT</name>
<dbReference type="AlphaFoldDB" id="A0A2G5HJW4"/>
<evidence type="ECO:0000313" key="5">
    <source>
        <dbReference type="Proteomes" id="UP000230605"/>
    </source>
</evidence>
<organism evidence="3 5">
    <name type="scientific">Cercospora beticola</name>
    <name type="common">Sugarbeet leaf spot fungus</name>
    <dbReference type="NCBI Taxonomy" id="122368"/>
    <lineage>
        <taxon>Eukaryota</taxon>
        <taxon>Fungi</taxon>
        <taxon>Dikarya</taxon>
        <taxon>Ascomycota</taxon>
        <taxon>Pezizomycotina</taxon>
        <taxon>Dothideomycetes</taxon>
        <taxon>Dothideomycetidae</taxon>
        <taxon>Mycosphaerellales</taxon>
        <taxon>Mycosphaerellaceae</taxon>
        <taxon>Cercospora</taxon>
    </lineage>
</organism>
<dbReference type="PANTHER" id="PTHR28072">
    <property type="entry name" value="CRUCIFORM CUTTING ENDONUCLEASE 1, MITOCHONDRIAL-RELATED"/>
    <property type="match status" value="1"/>
</dbReference>
<evidence type="ECO:0000256" key="1">
    <source>
        <dbReference type="SAM" id="MobiDB-lite"/>
    </source>
</evidence>
<dbReference type="GO" id="GO:0000402">
    <property type="term" value="F:crossed form four-way junction DNA binding"/>
    <property type="evidence" value="ECO:0007669"/>
    <property type="project" value="TreeGrafter"/>
</dbReference>
<dbReference type="EMBL" id="LKMD01000105">
    <property type="protein sequence ID" value="PIA92512.1"/>
    <property type="molecule type" value="Genomic_DNA"/>
</dbReference>
<dbReference type="PANTHER" id="PTHR28072:SF1">
    <property type="entry name" value="CRUCIFORM CUTTING ENDONUCLEASE 1, MITOCHONDRIAL-RELATED"/>
    <property type="match status" value="1"/>
</dbReference>
<dbReference type="OrthoDB" id="5552842at2759"/>
<reference evidence="3 5" key="1">
    <citation type="submission" date="2015-10" db="EMBL/GenBank/DDBJ databases">
        <title>The cercosporin biosynthetic gene cluster was horizontally transferred to several fungal lineages and shown to be expanded in Cercospora beticola based on microsynteny with recipient genomes.</title>
        <authorList>
            <person name="De Jonge R."/>
            <person name="Ebert M.K."/>
            <person name="Suttle J.C."/>
            <person name="Jurick Ii W.M."/>
            <person name="Secor G.A."/>
            <person name="Thomma B.P."/>
            <person name="Van De Peer Y."/>
            <person name="Bolton M.D."/>
        </authorList>
    </citation>
    <scope>NUCLEOTIDE SEQUENCE [LARGE SCALE GENOMIC DNA]</scope>
    <source>
        <strain evidence="3 5">09-40</strain>
    </source>
</reference>
<evidence type="ECO:0000259" key="2">
    <source>
        <dbReference type="Pfam" id="PF09159"/>
    </source>
</evidence>
<dbReference type="CDD" id="cd16963">
    <property type="entry name" value="CCE1"/>
    <property type="match status" value="1"/>
</dbReference>
<dbReference type="Pfam" id="PF09159">
    <property type="entry name" value="Ydc2-catalyt"/>
    <property type="match status" value="1"/>
</dbReference>
<evidence type="ECO:0000313" key="4">
    <source>
        <dbReference type="EMBL" id="WPB01774.1"/>
    </source>
</evidence>
<dbReference type="Gene3D" id="3.30.420.10">
    <property type="entry name" value="Ribonuclease H-like superfamily/Ribonuclease H"/>
    <property type="match status" value="1"/>
</dbReference>
<proteinExistence type="predicted"/>
<dbReference type="GO" id="GO:0000403">
    <property type="term" value="F:Y-form DNA binding"/>
    <property type="evidence" value="ECO:0007669"/>
    <property type="project" value="TreeGrafter"/>
</dbReference>
<dbReference type="InterPro" id="IPR036397">
    <property type="entry name" value="RNaseH_sf"/>
</dbReference>
<feature type="compositionally biased region" description="Polar residues" evidence="1">
    <location>
        <begin position="104"/>
        <end position="117"/>
    </location>
</feature>
<dbReference type="Proteomes" id="UP001302367">
    <property type="component" value="Chromosome 4"/>
</dbReference>
<sequence length="330" mass="36136">MAATHSLSHLKAFQLKYLAFLTGSASTGTKAALQHALSRSLEVGVSRASRKVVSVDMGIRNLAYCVVDAKQPPETGDPSRLLTVSTWTRRDLLSPAAPEISPLQEPNDQMNQKQGRTGRQKIDTEAFTPPQLAKTAHSLVKTLLSHKPNNILIERQRFRSGGAAAIQEWTVRVNMLESMLWASLETLKASDLSLVGFPETLAIAPKRVAEFWLSGQRPVLTSSNSIFGSNASLPTTERLARTKIEKKEKVALAQKWVMGALSESGVTLCFEGQAAEVAEAFSEQNKRGAKKIAGGKLDDLADCLLQALAYLQWEENKTLLREMLKLKDPS</sequence>
<dbReference type="GO" id="GO:0070336">
    <property type="term" value="F:flap-structured DNA binding"/>
    <property type="evidence" value="ECO:0007669"/>
    <property type="project" value="TreeGrafter"/>
</dbReference>
<dbReference type="InterPro" id="IPR012337">
    <property type="entry name" value="RNaseH-like_sf"/>
</dbReference>
<dbReference type="InterPro" id="IPR015242">
    <property type="entry name" value="Ydc2_cat"/>
</dbReference>
<feature type="domain" description="Mitochondrial resolvase Ydc2 catalytic" evidence="2">
    <location>
        <begin position="52"/>
        <end position="317"/>
    </location>
</feature>
<reference evidence="4 6" key="2">
    <citation type="submission" date="2023-09" db="EMBL/GenBank/DDBJ databases">
        <title>Complete-Gapless Cercospora beticola genome.</title>
        <authorList>
            <person name="Wyatt N.A."/>
            <person name="Spanner R.E."/>
            <person name="Bolton M.D."/>
        </authorList>
    </citation>
    <scope>NUCLEOTIDE SEQUENCE [LARGE SCALE GENOMIC DNA]</scope>
    <source>
        <strain evidence="4">Cb09-40</strain>
    </source>
</reference>
<dbReference type="EMBL" id="CP134187">
    <property type="protein sequence ID" value="WPB01774.1"/>
    <property type="molecule type" value="Genomic_DNA"/>
</dbReference>
<protein>
    <recommendedName>
        <fullName evidence="2">Mitochondrial resolvase Ydc2 catalytic domain-containing protein</fullName>
    </recommendedName>
</protein>
<evidence type="ECO:0000313" key="3">
    <source>
        <dbReference type="EMBL" id="PIA92512.1"/>
    </source>
</evidence>
<evidence type="ECO:0000313" key="6">
    <source>
        <dbReference type="Proteomes" id="UP001302367"/>
    </source>
</evidence>
<keyword evidence="6" id="KW-1185">Reference proteome</keyword>
<feature type="region of interest" description="Disordered" evidence="1">
    <location>
        <begin position="95"/>
        <end position="120"/>
    </location>
</feature>
<dbReference type="SUPFAM" id="SSF53098">
    <property type="entry name" value="Ribonuclease H-like"/>
    <property type="match status" value="1"/>
</dbReference>